<dbReference type="InterPro" id="IPR006680">
    <property type="entry name" value="Amidohydro-rel"/>
</dbReference>
<proteinExistence type="predicted"/>
<dbReference type="Gene3D" id="2.30.40.10">
    <property type="entry name" value="Urease, subunit C, domain 1"/>
    <property type="match status" value="1"/>
</dbReference>
<evidence type="ECO:0000313" key="2">
    <source>
        <dbReference type="EMBL" id="RSM58586.1"/>
    </source>
</evidence>
<dbReference type="Pfam" id="PF01979">
    <property type="entry name" value="Amidohydro_1"/>
    <property type="match status" value="1"/>
</dbReference>
<dbReference type="PANTHER" id="PTHR43135:SF3">
    <property type="entry name" value="ALPHA-D-RIBOSE 1-METHYLPHOSPHONATE 5-TRIPHOSPHATE DIPHOSPHATASE"/>
    <property type="match status" value="1"/>
</dbReference>
<dbReference type="InterPro" id="IPR032466">
    <property type="entry name" value="Metal_Hydrolase"/>
</dbReference>
<keyword evidence="2" id="KW-0378">Hydrolase</keyword>
<accession>A0A428XTB4</accession>
<evidence type="ECO:0000259" key="1">
    <source>
        <dbReference type="Pfam" id="PF01979"/>
    </source>
</evidence>
<dbReference type="OrthoDB" id="3514520at2"/>
<feature type="domain" description="Amidohydrolase-related" evidence="1">
    <location>
        <begin position="47"/>
        <end position="352"/>
    </location>
</feature>
<dbReference type="AlphaFoldDB" id="A0A428XTB4"/>
<protein>
    <submittedName>
        <fullName evidence="2">Amidohydrolase</fullName>
    </submittedName>
</protein>
<dbReference type="Gene3D" id="3.30.110.90">
    <property type="entry name" value="Amidohydrolase"/>
    <property type="match status" value="1"/>
</dbReference>
<reference evidence="2 3" key="1">
    <citation type="submission" date="2018-05" db="EMBL/GenBank/DDBJ databases">
        <title>Evolution of GPA BGCs.</title>
        <authorList>
            <person name="Waglechner N."/>
            <person name="Wright G.D."/>
        </authorList>
    </citation>
    <scope>NUCLEOTIDE SEQUENCE [LARGE SCALE GENOMIC DNA]</scope>
    <source>
        <strain evidence="2 3">A82846</strain>
    </source>
</reference>
<dbReference type="InterPro" id="IPR051781">
    <property type="entry name" value="Metallo-dep_Hydrolase"/>
</dbReference>
<dbReference type="Gene3D" id="3.40.50.10910">
    <property type="entry name" value="Amidohydrolase"/>
    <property type="match status" value="1"/>
</dbReference>
<dbReference type="SUPFAM" id="SSF51556">
    <property type="entry name" value="Metallo-dependent hydrolases"/>
    <property type="match status" value="1"/>
</dbReference>
<organism evidence="2 3">
    <name type="scientific">Kibdelosporangium aridum</name>
    <dbReference type="NCBI Taxonomy" id="2030"/>
    <lineage>
        <taxon>Bacteria</taxon>
        <taxon>Bacillati</taxon>
        <taxon>Actinomycetota</taxon>
        <taxon>Actinomycetes</taxon>
        <taxon>Pseudonocardiales</taxon>
        <taxon>Pseudonocardiaceae</taxon>
        <taxon>Kibdelosporangium</taxon>
    </lineage>
</organism>
<evidence type="ECO:0000313" key="3">
    <source>
        <dbReference type="Proteomes" id="UP000287547"/>
    </source>
</evidence>
<dbReference type="PANTHER" id="PTHR43135">
    <property type="entry name" value="ALPHA-D-RIBOSE 1-METHYLPHOSPHONATE 5-TRIPHOSPHATE DIPHOSPHATASE"/>
    <property type="match status" value="1"/>
</dbReference>
<comment type="caution">
    <text evidence="2">The sequence shown here is derived from an EMBL/GenBank/DDBJ whole genome shotgun (WGS) entry which is preliminary data.</text>
</comment>
<dbReference type="InterPro" id="IPR011059">
    <property type="entry name" value="Metal-dep_hydrolase_composite"/>
</dbReference>
<dbReference type="SUPFAM" id="SSF51338">
    <property type="entry name" value="Composite domain of metallo-dependent hydrolases"/>
    <property type="match status" value="1"/>
</dbReference>
<sequence>MAGKTVLRNVRVFDGNKLTAPRTVVIDGTVIGEDPAGGREIDTAGATLLPGLIDTHVHLHVPENLVTLAAWGVTTGLDMACWPAERVASLRAVTGAADFRTAGLPAIGPGGNHAKMSAMPDEAIILTADDARRHVAARAAEGADYIKGVAEAPGEGGPPADVLRALVAAAQEHGLKTVVHAASPGAYSLAVDCGADFITHVPLIGPIRSEDIAAMQAAGQVAIPTLTMMEGILTTGPLAGRFPADGLLRSLADLRAGGVEILAGTDANGEPGAPGAVRHGESLHHEFELMAKAGMTSAEILRSATTDAARAFGLTDRGTIAPGLRADLVLIGGDPLEDISATRDIRAVWCAGTGITAAANRSEKDG</sequence>
<dbReference type="Proteomes" id="UP000287547">
    <property type="component" value="Unassembled WGS sequence"/>
</dbReference>
<gene>
    <name evidence="2" type="ORF">DMH04_56060</name>
</gene>
<dbReference type="GO" id="GO:0016810">
    <property type="term" value="F:hydrolase activity, acting on carbon-nitrogen (but not peptide) bonds"/>
    <property type="evidence" value="ECO:0007669"/>
    <property type="project" value="InterPro"/>
</dbReference>
<dbReference type="Gene3D" id="1.20.58.520">
    <property type="entry name" value="Amidohydrolase"/>
    <property type="match status" value="1"/>
</dbReference>
<dbReference type="EMBL" id="QHKI01000139">
    <property type="protein sequence ID" value="RSM58586.1"/>
    <property type="molecule type" value="Genomic_DNA"/>
</dbReference>
<name>A0A428XTB4_KIBAR</name>